<evidence type="ECO:0000313" key="1">
    <source>
        <dbReference type="EMBL" id="AYP28068.2"/>
    </source>
</evidence>
<accession>A0A3G2YRB7</accession>
<protein>
    <submittedName>
        <fullName evidence="1">Uncharacterized protein</fullName>
    </submittedName>
</protein>
<sequence>MEAEVTDHGHFTWETGYGAESGFIEILEEPTFSFSVNSFEDDPFLLTSEDIGSMQGVAQAIYWDRIDV</sequence>
<name>A0A3G2YRB7_9CAUD</name>
<evidence type="ECO:0000313" key="2">
    <source>
        <dbReference type="Proteomes" id="UP000273515"/>
    </source>
</evidence>
<dbReference type="EMBL" id="MF431616">
    <property type="protein sequence ID" value="AYP28068.2"/>
    <property type="molecule type" value="Genomic_DNA"/>
</dbReference>
<proteinExistence type="predicted"/>
<reference evidence="2" key="1">
    <citation type="submission" date="2017-07" db="EMBL/GenBank/DDBJ databases">
        <title>Cobaviruses - a newly discovered phage group infecting protist-associated Rhodobacteraceae is ubiquitous in highly productive marine areas.</title>
        <authorList>
            <person name="Bischoff V."/>
            <person name="Bunk B."/>
            <person name="Meier-Kolthoff J."/>
            <person name="Sproer C."/>
            <person name="Poehlein A."/>
            <person name="Dogs M."/>
            <person name="Daniel R."/>
            <person name="Overmann J."/>
            <person name="Goker M."/>
            <person name="Simon M."/>
            <person name="Brinkhoff T."/>
            <person name="Moraru C."/>
        </authorList>
    </citation>
    <scope>NUCLEOTIDE SEQUENCE [LARGE SCALE GENOMIC DNA]</scope>
</reference>
<reference evidence="1 2" key="2">
    <citation type="journal article" date="2019" name="ISME J.">
        <title>Cobaviruses - a new globally distributed phage group infecting Rhodobacteraceae in marine ecosystems.</title>
        <authorList>
            <person name="Bischoff V."/>
            <person name="Bunk B."/>
            <person name="Meier-Kolthoff J.P."/>
            <person name="Sproer C."/>
            <person name="Poehlein A."/>
            <person name="Dogs M."/>
            <person name="Nguyen M."/>
            <person name="Petersen J."/>
            <person name="Daniel R."/>
            <person name="Overmann J."/>
            <person name="Goker M."/>
            <person name="Simon M."/>
            <person name="Brinkhoff T."/>
            <person name="Moraru C."/>
        </authorList>
    </citation>
    <scope>NUCLEOTIDE SEQUENCE [LARGE SCALE GENOMIC DNA]</scope>
</reference>
<organism evidence="1 2">
    <name type="scientific">Lentibacter phage vB_LenP_ICBM2</name>
    <dbReference type="NCBI Taxonomy" id="2847823"/>
    <lineage>
        <taxon>Viruses</taxon>
        <taxon>Duplodnaviria</taxon>
        <taxon>Heunggongvirae</taxon>
        <taxon>Uroviricota</taxon>
        <taxon>Caudoviricetes</taxon>
        <taxon>Zobellviridae</taxon>
        <taxon>Cobavirinae</taxon>
        <taxon>Veravirus</taxon>
        <taxon>Veravirus septentrionalis</taxon>
    </lineage>
</organism>
<keyword evidence="2" id="KW-1185">Reference proteome</keyword>
<gene>
    <name evidence="1" type="ORF">vBLenPICBM2__8</name>
</gene>
<dbReference type="Proteomes" id="UP000273515">
    <property type="component" value="Segment"/>
</dbReference>